<gene>
    <name evidence="4" type="ORF">FM125_09950</name>
</gene>
<reference evidence="4 5" key="1">
    <citation type="submission" date="2017-02" db="EMBL/GenBank/DDBJ databases">
        <authorList>
            <person name="Peterson S.W."/>
        </authorList>
    </citation>
    <scope>NUCLEOTIDE SEQUENCE [LARGE SCALE GENOMIC DNA]</scope>
    <source>
        <strain evidence="4 5">2B3F</strain>
    </source>
</reference>
<proteinExistence type="inferred from homology"/>
<feature type="domain" description="Bacterial type II secretion system protein E" evidence="3">
    <location>
        <begin position="138"/>
        <end position="410"/>
    </location>
</feature>
<dbReference type="GO" id="GO:0016887">
    <property type="term" value="F:ATP hydrolysis activity"/>
    <property type="evidence" value="ECO:0007669"/>
    <property type="project" value="InterPro"/>
</dbReference>
<evidence type="ECO:0000259" key="3">
    <source>
        <dbReference type="Pfam" id="PF00437"/>
    </source>
</evidence>
<organism evidence="4 5">
    <name type="scientific">Micrococcus lylae</name>
    <dbReference type="NCBI Taxonomy" id="1273"/>
    <lineage>
        <taxon>Bacteria</taxon>
        <taxon>Bacillati</taxon>
        <taxon>Actinomycetota</taxon>
        <taxon>Actinomycetes</taxon>
        <taxon>Micrococcales</taxon>
        <taxon>Micrococcaceae</taxon>
        <taxon>Micrococcus</taxon>
    </lineage>
</organism>
<feature type="region of interest" description="Disordered" evidence="2">
    <location>
        <begin position="82"/>
        <end position="101"/>
    </location>
</feature>
<dbReference type="Gene3D" id="3.40.50.300">
    <property type="entry name" value="P-loop containing nucleotide triphosphate hydrolases"/>
    <property type="match status" value="1"/>
</dbReference>
<dbReference type="NCBIfam" id="TIGR03819">
    <property type="entry name" value="heli_sec_ATPase"/>
    <property type="match status" value="1"/>
</dbReference>
<name>A0A1R4JQC7_9MICC</name>
<dbReference type="PANTHER" id="PTHR30486:SF6">
    <property type="entry name" value="TYPE IV PILUS RETRACTATION ATPASE PILT"/>
    <property type="match status" value="1"/>
</dbReference>
<dbReference type="AlphaFoldDB" id="A0A1R4JQC7"/>
<dbReference type="Proteomes" id="UP000196230">
    <property type="component" value="Unassembled WGS sequence"/>
</dbReference>
<evidence type="ECO:0000313" key="4">
    <source>
        <dbReference type="EMBL" id="SJN34199.1"/>
    </source>
</evidence>
<evidence type="ECO:0000313" key="5">
    <source>
        <dbReference type="Proteomes" id="UP000196230"/>
    </source>
</evidence>
<accession>A0A1R4JQC7</accession>
<dbReference type="Pfam" id="PF00437">
    <property type="entry name" value="T2SSE"/>
    <property type="match status" value="1"/>
</dbReference>
<dbReference type="InterPro" id="IPR050921">
    <property type="entry name" value="T4SS_GSP_E_ATPase"/>
</dbReference>
<protein>
    <submittedName>
        <fullName evidence="4">Flp pilus assembly protein, ATPase CpaF</fullName>
    </submittedName>
</protein>
<dbReference type="InterPro" id="IPR027417">
    <property type="entry name" value="P-loop_NTPase"/>
</dbReference>
<dbReference type="Gene3D" id="3.30.450.380">
    <property type="match status" value="1"/>
</dbReference>
<dbReference type="PANTHER" id="PTHR30486">
    <property type="entry name" value="TWITCHING MOTILITY PROTEIN PILT"/>
    <property type="match status" value="1"/>
</dbReference>
<dbReference type="RefSeq" id="WP_087134490.1">
    <property type="nucleotide sequence ID" value="NZ_FUKP01000066.1"/>
</dbReference>
<dbReference type="InterPro" id="IPR022399">
    <property type="entry name" value="TadA-like_ATPase"/>
</dbReference>
<dbReference type="InterPro" id="IPR001482">
    <property type="entry name" value="T2SS/T4SS_dom"/>
</dbReference>
<sequence length="465" mass="48549">MRPFVPEPPVIARPRRRLRHPHLIGRLRRAREPEPAAQPRPDDGTLAAACAVAGNVSSPAVDQATTPPAWLDRARSWLAERQARGDDDGEAAAVGTGGEPTEQACRAAVEAVAEEDGLVLTAGGAAERARLLADELSGFGPLAPLVRADGVTDVLVDGNGRVWTDGADGLRQTGTILPPERARQLAVRLLHRAGRRLDAAVPLADARVDGIRVHAVLPPLSGAGPLLSLRVPSRRRPSLAVLAEGWPDGERWQAAVQHLVAAHATVLVSGATGTGKTTLLSAALGEADPAERIITVEDTLEAAPAHPHVVCLQARSANAEGAGEVGLAELIRQALRMRPDRLVVGECRGAEVAEMLTALNTGHQGAWGTLHANSADDVPARLTAMGALAGWSAEALTAQVHAGVDAVLHLRRDAAGRHPVSLAVPVVEEHGAGLRMLPVLTDVDGRAVRGPGWDVLAARLKGRAP</sequence>
<dbReference type="CDD" id="cd01130">
    <property type="entry name" value="VirB11-like_ATPase"/>
    <property type="match status" value="1"/>
</dbReference>
<comment type="similarity">
    <text evidence="1">Belongs to the GSP E family.</text>
</comment>
<dbReference type="SUPFAM" id="SSF52540">
    <property type="entry name" value="P-loop containing nucleoside triphosphate hydrolases"/>
    <property type="match status" value="1"/>
</dbReference>
<dbReference type="EMBL" id="FUKP01000066">
    <property type="protein sequence ID" value="SJN34199.1"/>
    <property type="molecule type" value="Genomic_DNA"/>
</dbReference>
<evidence type="ECO:0000256" key="2">
    <source>
        <dbReference type="SAM" id="MobiDB-lite"/>
    </source>
</evidence>
<evidence type="ECO:0000256" key="1">
    <source>
        <dbReference type="ARBA" id="ARBA00006611"/>
    </source>
</evidence>